<accession>A0A2Y9AM69</accession>
<evidence type="ECO:0000256" key="2">
    <source>
        <dbReference type="ARBA" id="ARBA00022679"/>
    </source>
</evidence>
<dbReference type="Proteomes" id="UP000245839">
    <property type="component" value="Unassembled WGS sequence"/>
</dbReference>
<gene>
    <name evidence="5" type="ORF">BCF38_103185</name>
    <name evidence="6" type="ORF">SAMN05421539_103185</name>
</gene>
<evidence type="ECO:0000256" key="3">
    <source>
        <dbReference type="ARBA" id="ARBA00022691"/>
    </source>
</evidence>
<dbReference type="EMBL" id="QGDJ01000003">
    <property type="protein sequence ID" value="PWJ20369.1"/>
    <property type="molecule type" value="Genomic_DNA"/>
</dbReference>
<evidence type="ECO:0000313" key="6">
    <source>
        <dbReference type="EMBL" id="SSA44428.1"/>
    </source>
</evidence>
<dbReference type="Proteomes" id="UP000251571">
    <property type="component" value="Unassembled WGS sequence"/>
</dbReference>
<dbReference type="PANTHER" id="PTHR43464:SF19">
    <property type="entry name" value="UBIQUINONE BIOSYNTHESIS O-METHYLTRANSFERASE, MITOCHONDRIAL"/>
    <property type="match status" value="1"/>
</dbReference>
<proteinExistence type="predicted"/>
<dbReference type="EMBL" id="UETC01000003">
    <property type="protein sequence ID" value="SSA44428.1"/>
    <property type="molecule type" value="Genomic_DNA"/>
</dbReference>
<sequence>MSGSMPKGLWAPRPPEETRDLYSQWAGNYDADVLAAGYATPMRAAAALADHLEDRTAPVFDFGCGTGLSGAALAEAGFTTIDGTDVTPEMLEEARAKGVYRKLLPGTLGEVPDLTGHAAVTAVGVVSIGAAPAETLTALLDRMAPGALLAFSYNEATLAQADYQTALMEAQLAGHRILWAQHGPHLPEKEGARASTVYVLRRA</sequence>
<keyword evidence="2 6" id="KW-0808">Transferase</keyword>
<reference evidence="6 8" key="1">
    <citation type="submission" date="2016-10" db="EMBL/GenBank/DDBJ databases">
        <authorList>
            <person name="Cai Z."/>
        </authorList>
    </citation>
    <scope>NUCLEOTIDE SEQUENCE [LARGE SCALE GENOMIC DNA]</scope>
    <source>
        <strain evidence="6 8">DSM 25227</strain>
    </source>
</reference>
<evidence type="ECO:0000256" key="1">
    <source>
        <dbReference type="ARBA" id="ARBA00022603"/>
    </source>
</evidence>
<name>A0A2Y9AM69_9RHOB</name>
<reference evidence="5 7" key="2">
    <citation type="submission" date="2018-03" db="EMBL/GenBank/DDBJ databases">
        <title>Genomic Encyclopedia of Archaeal and Bacterial Type Strains, Phase II (KMG-II): from individual species to whole genera.</title>
        <authorList>
            <person name="Goeker M."/>
        </authorList>
    </citation>
    <scope>NUCLEOTIDE SEQUENCE [LARGE SCALE GENOMIC DNA]</scope>
    <source>
        <strain evidence="5 7">DSM 25227</strain>
    </source>
</reference>
<keyword evidence="3" id="KW-0949">S-adenosyl-L-methionine</keyword>
<dbReference type="CDD" id="cd02440">
    <property type="entry name" value="AdoMet_MTases"/>
    <property type="match status" value="1"/>
</dbReference>
<dbReference type="GO" id="GO:0008168">
    <property type="term" value="F:methyltransferase activity"/>
    <property type="evidence" value="ECO:0007669"/>
    <property type="project" value="UniProtKB-KW"/>
</dbReference>
<dbReference type="AlphaFoldDB" id="A0A2Y9AM69"/>
<feature type="domain" description="Methyltransferase" evidence="4">
    <location>
        <begin position="59"/>
        <end position="98"/>
    </location>
</feature>
<evidence type="ECO:0000313" key="8">
    <source>
        <dbReference type="Proteomes" id="UP000251571"/>
    </source>
</evidence>
<protein>
    <submittedName>
        <fullName evidence="6">Methyltransferase domain-containing protein</fullName>
    </submittedName>
    <submittedName>
        <fullName evidence="5">Methyltransferase family protein</fullName>
    </submittedName>
</protein>
<organism evidence="6 8">
    <name type="scientific">Jannaschia seohaensis</name>
    <dbReference type="NCBI Taxonomy" id="475081"/>
    <lineage>
        <taxon>Bacteria</taxon>
        <taxon>Pseudomonadati</taxon>
        <taxon>Pseudomonadota</taxon>
        <taxon>Alphaproteobacteria</taxon>
        <taxon>Rhodobacterales</taxon>
        <taxon>Roseobacteraceae</taxon>
        <taxon>Jannaschia</taxon>
    </lineage>
</organism>
<evidence type="ECO:0000313" key="5">
    <source>
        <dbReference type="EMBL" id="PWJ20369.1"/>
    </source>
</evidence>
<keyword evidence="1 6" id="KW-0489">Methyltransferase</keyword>
<dbReference type="PANTHER" id="PTHR43464">
    <property type="entry name" value="METHYLTRANSFERASE"/>
    <property type="match status" value="1"/>
</dbReference>
<dbReference type="OrthoDB" id="9807911at2"/>
<evidence type="ECO:0000313" key="7">
    <source>
        <dbReference type="Proteomes" id="UP000245839"/>
    </source>
</evidence>
<dbReference type="Gene3D" id="3.40.50.150">
    <property type="entry name" value="Vaccinia Virus protein VP39"/>
    <property type="match status" value="1"/>
</dbReference>
<dbReference type="SUPFAM" id="SSF53335">
    <property type="entry name" value="S-adenosyl-L-methionine-dependent methyltransferases"/>
    <property type="match status" value="1"/>
</dbReference>
<dbReference type="GO" id="GO:0032259">
    <property type="term" value="P:methylation"/>
    <property type="evidence" value="ECO:0007669"/>
    <property type="project" value="UniProtKB-KW"/>
</dbReference>
<keyword evidence="7" id="KW-1185">Reference proteome</keyword>
<dbReference type="InterPro" id="IPR041698">
    <property type="entry name" value="Methyltransf_25"/>
</dbReference>
<evidence type="ECO:0000259" key="4">
    <source>
        <dbReference type="Pfam" id="PF13649"/>
    </source>
</evidence>
<dbReference type="InterPro" id="IPR029063">
    <property type="entry name" value="SAM-dependent_MTases_sf"/>
</dbReference>
<dbReference type="Pfam" id="PF13649">
    <property type="entry name" value="Methyltransf_25"/>
    <property type="match status" value="1"/>
</dbReference>
<dbReference type="RefSeq" id="WP_109563961.1">
    <property type="nucleotide sequence ID" value="NZ_QGDJ01000003.1"/>
</dbReference>